<dbReference type="SUPFAM" id="SSF81324">
    <property type="entry name" value="Voltage-gated potassium channels"/>
    <property type="match status" value="1"/>
</dbReference>
<evidence type="ECO:0000256" key="6">
    <source>
        <dbReference type="ARBA" id="ARBA00022882"/>
    </source>
</evidence>
<dbReference type="InterPro" id="IPR028325">
    <property type="entry name" value="VG_K_chnl"/>
</dbReference>
<evidence type="ECO:0000256" key="4">
    <source>
        <dbReference type="ARBA" id="ARBA00022692"/>
    </source>
</evidence>
<keyword evidence="5" id="KW-0631">Potassium channel</keyword>
<evidence type="ECO:0000256" key="11">
    <source>
        <dbReference type="ARBA" id="ARBA00023303"/>
    </source>
</evidence>
<evidence type="ECO:0000256" key="8">
    <source>
        <dbReference type="ARBA" id="ARBA00022989"/>
    </source>
</evidence>
<keyword evidence="10 12" id="KW-0472">Membrane</keyword>
<dbReference type="GO" id="GO:0005249">
    <property type="term" value="F:voltage-gated potassium channel activity"/>
    <property type="evidence" value="ECO:0007669"/>
    <property type="project" value="InterPro"/>
</dbReference>
<evidence type="ECO:0000256" key="9">
    <source>
        <dbReference type="ARBA" id="ARBA00023065"/>
    </source>
</evidence>
<dbReference type="InterPro" id="IPR027359">
    <property type="entry name" value="Volt_channel_dom_sf"/>
</dbReference>
<dbReference type="InterPro" id="IPR005821">
    <property type="entry name" value="Ion_trans_dom"/>
</dbReference>
<evidence type="ECO:0000313" key="15">
    <source>
        <dbReference type="Proteomes" id="UP000574067"/>
    </source>
</evidence>
<dbReference type="RefSeq" id="WP_169158994.1">
    <property type="nucleotide sequence ID" value="NZ_JABBFW010000002.1"/>
</dbReference>
<comment type="caution">
    <text evidence="14">The sequence shown here is derived from an EMBL/GenBank/DDBJ whole genome shotgun (WGS) entry which is preliminary data.</text>
</comment>
<keyword evidence="7" id="KW-0630">Potassium</keyword>
<evidence type="ECO:0000256" key="1">
    <source>
        <dbReference type="ARBA" id="ARBA00004141"/>
    </source>
</evidence>
<evidence type="ECO:0000256" key="3">
    <source>
        <dbReference type="ARBA" id="ARBA00022538"/>
    </source>
</evidence>
<keyword evidence="3" id="KW-0633">Potassium transport</keyword>
<evidence type="ECO:0000259" key="13">
    <source>
        <dbReference type="Pfam" id="PF00520"/>
    </source>
</evidence>
<dbReference type="PANTHER" id="PTHR11537:SF254">
    <property type="entry name" value="POTASSIUM VOLTAGE-GATED CHANNEL PROTEIN SHAB"/>
    <property type="match status" value="1"/>
</dbReference>
<feature type="transmembrane region" description="Helical" evidence="12">
    <location>
        <begin position="49"/>
        <end position="68"/>
    </location>
</feature>
<dbReference type="GO" id="GO:0001508">
    <property type="term" value="P:action potential"/>
    <property type="evidence" value="ECO:0007669"/>
    <property type="project" value="TreeGrafter"/>
</dbReference>
<keyword evidence="11" id="KW-0407">Ion channel</keyword>
<keyword evidence="2" id="KW-0813">Transport</keyword>
<keyword evidence="6" id="KW-0851">Voltage-gated channel</keyword>
<dbReference type="PRINTS" id="PR00169">
    <property type="entry name" value="KCHANNEL"/>
</dbReference>
<evidence type="ECO:0000256" key="2">
    <source>
        <dbReference type="ARBA" id="ARBA00022448"/>
    </source>
</evidence>
<dbReference type="PANTHER" id="PTHR11537">
    <property type="entry name" value="VOLTAGE-GATED POTASSIUM CHANNEL"/>
    <property type="match status" value="1"/>
</dbReference>
<accession>A0A848F5Z1</accession>
<keyword evidence="4 12" id="KW-0812">Transmembrane</keyword>
<comment type="subcellular location">
    <subcellularLocation>
        <location evidence="1">Membrane</location>
        <topology evidence="1">Multi-pass membrane protein</topology>
    </subcellularLocation>
</comment>
<evidence type="ECO:0000256" key="10">
    <source>
        <dbReference type="ARBA" id="ARBA00023136"/>
    </source>
</evidence>
<protein>
    <submittedName>
        <fullName evidence="14">Ion transporter</fullName>
    </submittedName>
</protein>
<dbReference type="EMBL" id="JABBFW010000002">
    <property type="protein sequence ID" value="NML14076.1"/>
    <property type="molecule type" value="Genomic_DNA"/>
</dbReference>
<feature type="transmembrane region" description="Helical" evidence="12">
    <location>
        <begin position="110"/>
        <end position="135"/>
    </location>
</feature>
<dbReference type="Pfam" id="PF00520">
    <property type="entry name" value="Ion_trans"/>
    <property type="match status" value="1"/>
</dbReference>
<feature type="domain" description="Ion transport" evidence="13">
    <location>
        <begin position="45"/>
        <end position="261"/>
    </location>
</feature>
<evidence type="ECO:0000256" key="5">
    <source>
        <dbReference type="ARBA" id="ARBA00022826"/>
    </source>
</evidence>
<dbReference type="GO" id="GO:0008076">
    <property type="term" value="C:voltage-gated potassium channel complex"/>
    <property type="evidence" value="ECO:0007669"/>
    <property type="project" value="InterPro"/>
</dbReference>
<dbReference type="AlphaFoldDB" id="A0A848F5Z1"/>
<organism evidence="14 15">
    <name type="scientific">Azohydromonas caseinilytica</name>
    <dbReference type="NCBI Taxonomy" id="2728836"/>
    <lineage>
        <taxon>Bacteria</taxon>
        <taxon>Pseudomonadati</taxon>
        <taxon>Pseudomonadota</taxon>
        <taxon>Betaproteobacteria</taxon>
        <taxon>Burkholderiales</taxon>
        <taxon>Sphaerotilaceae</taxon>
        <taxon>Azohydromonas</taxon>
    </lineage>
</organism>
<evidence type="ECO:0000256" key="7">
    <source>
        <dbReference type="ARBA" id="ARBA00022958"/>
    </source>
</evidence>
<name>A0A848F5Z1_9BURK</name>
<evidence type="ECO:0000256" key="12">
    <source>
        <dbReference type="SAM" id="Phobius"/>
    </source>
</evidence>
<feature type="transmembrane region" description="Helical" evidence="12">
    <location>
        <begin position="231"/>
        <end position="253"/>
    </location>
</feature>
<evidence type="ECO:0000313" key="14">
    <source>
        <dbReference type="EMBL" id="NML14076.1"/>
    </source>
</evidence>
<dbReference type="Proteomes" id="UP000574067">
    <property type="component" value="Unassembled WGS sequence"/>
</dbReference>
<gene>
    <name evidence="14" type="ORF">HHL10_03660</name>
</gene>
<feature type="transmembrane region" description="Helical" evidence="12">
    <location>
        <begin position="80"/>
        <end position="98"/>
    </location>
</feature>
<dbReference type="Gene3D" id="1.20.120.350">
    <property type="entry name" value="Voltage-gated potassium channels. Chain C"/>
    <property type="match status" value="1"/>
</dbReference>
<keyword evidence="15" id="KW-1185">Reference proteome</keyword>
<proteinExistence type="predicted"/>
<feature type="transmembrane region" description="Helical" evidence="12">
    <location>
        <begin position="172"/>
        <end position="193"/>
    </location>
</feature>
<sequence>MNLASKPSALERATRSDAQRLGRPLTGWRLKLYTVIFEADTPAGRTFDLLLISLILASVTVVMLDSVAGYRQRWGPVFDALEWAFTVLFTLEYIARLSCVMRPLRYARSIFGIIDLLAILPTYLSLLVPGLHALIDVRVLRLLRLFRVLKLGAYVEEYGMLGRALLASRRKILVFLSFVLLVMVVMGTLMYVVEGPANGFHSIPVSVYWAITTMTTVGFGDITPKTELGRFIASAMMLLGWGTLAVPTGIVSAEFTALRVRREPTTRTCPACLSVGHEPSARFCRDCGARLPRYFTDTEA</sequence>
<keyword evidence="9" id="KW-0406">Ion transport</keyword>
<keyword evidence="8 12" id="KW-1133">Transmembrane helix</keyword>
<dbReference type="Gene3D" id="1.10.287.70">
    <property type="match status" value="1"/>
</dbReference>
<reference evidence="14 15" key="1">
    <citation type="submission" date="2020-04" db="EMBL/GenBank/DDBJ databases">
        <title>Azohydromonas sp. isolated from soil.</title>
        <authorList>
            <person name="Dahal R.H."/>
        </authorList>
    </citation>
    <scope>NUCLEOTIDE SEQUENCE [LARGE SCALE GENOMIC DNA]</scope>
    <source>
        <strain evidence="14 15">G-1-1-14</strain>
    </source>
</reference>